<evidence type="ECO:0000259" key="1">
    <source>
        <dbReference type="Pfam" id="PF00456"/>
    </source>
</evidence>
<proteinExistence type="predicted"/>
<evidence type="ECO:0000313" key="3">
    <source>
        <dbReference type="Proteomes" id="UP000178348"/>
    </source>
</evidence>
<name>A0A1G2CLN9_9BACT</name>
<dbReference type="AlphaFoldDB" id="A0A1G2CLN9"/>
<dbReference type="PANTHER" id="PTHR47514:SF2">
    <property type="entry name" value="TRANSKETOLASE"/>
    <property type="match status" value="1"/>
</dbReference>
<dbReference type="CDD" id="cd02012">
    <property type="entry name" value="TPP_TK"/>
    <property type="match status" value="1"/>
</dbReference>
<dbReference type="PANTHER" id="PTHR47514">
    <property type="entry name" value="TRANSKETOLASE N-TERMINAL SECTION-RELATED"/>
    <property type="match status" value="1"/>
</dbReference>
<organism evidence="2 3">
    <name type="scientific">Candidatus Liptonbacteria bacterium RIFCSPLOWO2_01_FULL_53_13</name>
    <dbReference type="NCBI Taxonomy" id="1798651"/>
    <lineage>
        <taxon>Bacteria</taxon>
        <taxon>Candidatus Liptoniibacteriota</taxon>
    </lineage>
</organism>
<dbReference type="SUPFAM" id="SSF52518">
    <property type="entry name" value="Thiamin diphosphate-binding fold (THDP-binding)"/>
    <property type="match status" value="1"/>
</dbReference>
<comment type="caution">
    <text evidence="2">The sequence shown here is derived from an EMBL/GenBank/DDBJ whole genome shotgun (WGS) entry which is preliminary data.</text>
</comment>
<dbReference type="Gene3D" id="3.40.50.970">
    <property type="match status" value="1"/>
</dbReference>
<accession>A0A1G2CLN9</accession>
<dbReference type="EMBL" id="MHLB01000034">
    <property type="protein sequence ID" value="OGZ01650.1"/>
    <property type="molecule type" value="Genomic_DNA"/>
</dbReference>
<sequence length="276" mass="30983">MKNNSPRFYKEKAAAIRTSILKVSHRARTPHIGSALSIVEILTVLYFRILNVKSHRQSGFEMRDRLILSKGHAGLALYAALAERGILKRKFLDRFVQNGTMLPSHPSRNVPLGVEVTTGSLGHGLPMAVGLALAAKRDKKPYRVFVIISDGECDEGSTWEAIMAAGQWHLDNLTVIVDYNKIQSFGRVREVMDLEPLAAKWKSFRWSVKEADGHDMGALIKTLSKVPFRKNFPSVLIAHTVKGKGVSFMEDTIDWHYKNLTDVLLDQAIKEINHAR</sequence>
<protein>
    <submittedName>
        <fullName evidence="2">Transketolase</fullName>
    </submittedName>
</protein>
<dbReference type="InterPro" id="IPR005474">
    <property type="entry name" value="Transketolase_N"/>
</dbReference>
<evidence type="ECO:0000313" key="2">
    <source>
        <dbReference type="EMBL" id="OGZ01650.1"/>
    </source>
</evidence>
<feature type="domain" description="Transketolase N-terminal" evidence="1">
    <location>
        <begin position="12"/>
        <end position="262"/>
    </location>
</feature>
<reference evidence="2 3" key="1">
    <citation type="journal article" date="2016" name="Nat. Commun.">
        <title>Thousands of microbial genomes shed light on interconnected biogeochemical processes in an aquifer system.</title>
        <authorList>
            <person name="Anantharaman K."/>
            <person name="Brown C.T."/>
            <person name="Hug L.A."/>
            <person name="Sharon I."/>
            <person name="Castelle C.J."/>
            <person name="Probst A.J."/>
            <person name="Thomas B.C."/>
            <person name="Singh A."/>
            <person name="Wilkins M.J."/>
            <person name="Karaoz U."/>
            <person name="Brodie E.L."/>
            <person name="Williams K.H."/>
            <person name="Hubbard S.S."/>
            <person name="Banfield J.F."/>
        </authorList>
    </citation>
    <scope>NUCLEOTIDE SEQUENCE [LARGE SCALE GENOMIC DNA]</scope>
</reference>
<dbReference type="InterPro" id="IPR029061">
    <property type="entry name" value="THDP-binding"/>
</dbReference>
<dbReference type="Proteomes" id="UP000178348">
    <property type="component" value="Unassembled WGS sequence"/>
</dbReference>
<dbReference type="Pfam" id="PF00456">
    <property type="entry name" value="Transketolase_N"/>
    <property type="match status" value="1"/>
</dbReference>
<gene>
    <name evidence="2" type="ORF">A2946_02150</name>
</gene>